<feature type="region of interest" description="Disordered" evidence="1">
    <location>
        <begin position="122"/>
        <end position="153"/>
    </location>
</feature>
<keyword evidence="2" id="KW-0472">Membrane</keyword>
<gene>
    <name evidence="3" type="ORF">NP777_41965</name>
</gene>
<accession>A0ABT1VBB6</accession>
<organism evidence="3 4">
    <name type="scientific">Streptomyces rugosispiralis</name>
    <dbReference type="NCBI Taxonomy" id="2967341"/>
    <lineage>
        <taxon>Bacteria</taxon>
        <taxon>Bacillati</taxon>
        <taxon>Actinomycetota</taxon>
        <taxon>Actinomycetes</taxon>
        <taxon>Kitasatosporales</taxon>
        <taxon>Streptomycetaceae</taxon>
        <taxon>Streptomyces</taxon>
    </lineage>
</organism>
<dbReference type="RefSeq" id="WP_256655450.1">
    <property type="nucleotide sequence ID" value="NZ_JANIAA010000051.1"/>
</dbReference>
<comment type="caution">
    <text evidence="3">The sequence shown here is derived from an EMBL/GenBank/DDBJ whole genome shotgun (WGS) entry which is preliminary data.</text>
</comment>
<evidence type="ECO:0000256" key="2">
    <source>
        <dbReference type="SAM" id="Phobius"/>
    </source>
</evidence>
<dbReference type="EMBL" id="JANIAA010000051">
    <property type="protein sequence ID" value="MCQ8194688.1"/>
    <property type="molecule type" value="Genomic_DNA"/>
</dbReference>
<reference evidence="3 4" key="1">
    <citation type="submission" date="2022-07" db="EMBL/GenBank/DDBJ databases">
        <authorList>
            <person name="Phongsopitanun W."/>
            <person name="Tanasupawat S."/>
        </authorList>
    </citation>
    <scope>NUCLEOTIDE SEQUENCE [LARGE SCALE GENOMIC DNA]</scope>
    <source>
        <strain evidence="3 4">RCU-064</strain>
    </source>
</reference>
<keyword evidence="4" id="KW-1185">Reference proteome</keyword>
<keyword evidence="2" id="KW-0812">Transmembrane</keyword>
<keyword evidence="2" id="KW-1133">Transmembrane helix</keyword>
<evidence type="ECO:0000313" key="4">
    <source>
        <dbReference type="Proteomes" id="UP001204746"/>
    </source>
</evidence>
<name>A0ABT1VBB6_9ACTN</name>
<evidence type="ECO:0000313" key="3">
    <source>
        <dbReference type="EMBL" id="MCQ8194688.1"/>
    </source>
</evidence>
<protein>
    <recommendedName>
        <fullName evidence="5">Restriction endonuclease</fullName>
    </recommendedName>
</protein>
<proteinExistence type="predicted"/>
<sequence length="205" mass="22164">MPAFLAVLVALGLPLFVIGWLWARLGWWAALLAAGACACGVRAVVLRRREVAARNRRRAVRFTLGQIDAADDREFRRIVGRLLLRDGWTAKGVLVNDRGTVHLVGNDPGGRRMGCAFERGIEAAGQDGPPPAATLRPVSAAPDDDGPEEREGPAPLLLIVSSGAFGRGRVVWAARNNVHLVDRGQLQRWAAGESLRVLLDLDRAD</sequence>
<dbReference type="Proteomes" id="UP001204746">
    <property type="component" value="Unassembled WGS sequence"/>
</dbReference>
<evidence type="ECO:0000256" key="1">
    <source>
        <dbReference type="SAM" id="MobiDB-lite"/>
    </source>
</evidence>
<evidence type="ECO:0008006" key="5">
    <source>
        <dbReference type="Google" id="ProtNLM"/>
    </source>
</evidence>
<feature type="transmembrane region" description="Helical" evidence="2">
    <location>
        <begin position="27"/>
        <end position="46"/>
    </location>
</feature>